<dbReference type="KEGG" id="rpb:RPB_2058"/>
<dbReference type="HOGENOM" id="CLU_033975_2_1_5"/>
<sequence length="413" mass="45010">MYGRRQNLADSPSWTAMTTPTGPLAGIRILDLTSVLFGPYAAQILGDWGADVIKVESLAGDMWRYSGAFRHRGMGGQFMAVNRNKRSLALDLKHPHGKAALRRLIPGADVLLSNVRPAAMARLGFGYEDCCALNPRLIYAAATGFGQDGPWAARPAFDEIIQAASGLASSIGSDDEPHFVPSLIGDKICGQALAGAVSAALFSRERTGRGQFVEVPMLETIAGFNSIEMLGGYAFDPPIGPAGYKRMKERRPVRTKDGWMTMLPYSGDNWCAFFTAVGRAELIDELQVRDPVARAENIDRIYAAMNEIAPSRTTAEWEELLLRLDVPHTSFARISEVAEQEHLKAVDYFAAIDHPSEGRIRQARPATKFSEEPPSLHRPTPRLGEHSREVLLEAGYSDDEIDALVDAGAVGEG</sequence>
<dbReference type="PANTHER" id="PTHR48207">
    <property type="entry name" value="SUCCINATE--HYDROXYMETHYLGLUTARATE COA-TRANSFERASE"/>
    <property type="match status" value="1"/>
</dbReference>
<organism evidence="3 4">
    <name type="scientific">Rhodopseudomonas palustris (strain HaA2)</name>
    <dbReference type="NCBI Taxonomy" id="316058"/>
    <lineage>
        <taxon>Bacteria</taxon>
        <taxon>Pseudomonadati</taxon>
        <taxon>Pseudomonadota</taxon>
        <taxon>Alphaproteobacteria</taxon>
        <taxon>Hyphomicrobiales</taxon>
        <taxon>Nitrobacteraceae</taxon>
        <taxon>Rhodopseudomonas</taxon>
    </lineage>
</organism>
<evidence type="ECO:0000256" key="2">
    <source>
        <dbReference type="SAM" id="MobiDB-lite"/>
    </source>
</evidence>
<protein>
    <submittedName>
        <fullName evidence="3">L-carnitine dehydratase/bile acid-inducible protein F</fullName>
        <ecNumber evidence="3">2.8.3.16</ecNumber>
    </submittedName>
</protein>
<gene>
    <name evidence="3" type="ordered locus">RPB_2058</name>
</gene>
<dbReference type="EMBL" id="CP000250">
    <property type="protein sequence ID" value="ABD06765.1"/>
    <property type="molecule type" value="Genomic_DNA"/>
</dbReference>
<evidence type="ECO:0000313" key="3">
    <source>
        <dbReference type="EMBL" id="ABD06765.1"/>
    </source>
</evidence>
<dbReference type="Gene3D" id="3.30.1540.10">
    <property type="entry name" value="formyl-coa transferase, domain 3"/>
    <property type="match status" value="1"/>
</dbReference>
<keyword evidence="1 3" id="KW-0808">Transferase</keyword>
<dbReference type="InterPro" id="IPR044855">
    <property type="entry name" value="CoA-Trfase_III_dom3_sf"/>
</dbReference>
<dbReference type="eggNOG" id="COG1804">
    <property type="taxonomic scope" value="Bacteria"/>
</dbReference>
<reference evidence="3 4" key="1">
    <citation type="submission" date="2006-01" db="EMBL/GenBank/DDBJ databases">
        <title>Complete sequence of Rhodopseudomonas palustris HaA2.</title>
        <authorList>
            <consortium name="US DOE Joint Genome Institute"/>
            <person name="Copeland A."/>
            <person name="Lucas S."/>
            <person name="Lapidus A."/>
            <person name="Barry K."/>
            <person name="Detter J.C."/>
            <person name="Glavina T."/>
            <person name="Hammon N."/>
            <person name="Israni S."/>
            <person name="Pitluck S."/>
            <person name="Chain P."/>
            <person name="Malfatti S."/>
            <person name="Shin M."/>
            <person name="Vergez L."/>
            <person name="Schmutz J."/>
            <person name="Larimer F."/>
            <person name="Land M."/>
            <person name="Hauser L."/>
            <person name="Pelletier D.A."/>
            <person name="Kyrpides N."/>
            <person name="Anderson I."/>
            <person name="Oda Y."/>
            <person name="Harwood C.S."/>
            <person name="Richardson P."/>
        </authorList>
    </citation>
    <scope>NUCLEOTIDE SEQUENCE [LARGE SCALE GENOMIC DNA]</scope>
    <source>
        <strain evidence="3 4">HaA2</strain>
    </source>
</reference>
<feature type="region of interest" description="Disordered" evidence="2">
    <location>
        <begin position="364"/>
        <end position="388"/>
    </location>
</feature>
<dbReference type="GO" id="GO:0033608">
    <property type="term" value="F:formyl-CoA transferase activity"/>
    <property type="evidence" value="ECO:0007669"/>
    <property type="project" value="UniProtKB-EC"/>
</dbReference>
<keyword evidence="4" id="KW-1185">Reference proteome</keyword>
<dbReference type="InterPro" id="IPR003673">
    <property type="entry name" value="CoA-Trfase_fam_III"/>
</dbReference>
<dbReference type="SUPFAM" id="SSF89796">
    <property type="entry name" value="CoA-transferase family III (CaiB/BaiF)"/>
    <property type="match status" value="1"/>
</dbReference>
<accession>Q2IYE5</accession>
<dbReference type="AlphaFoldDB" id="Q2IYE5"/>
<dbReference type="InterPro" id="IPR023606">
    <property type="entry name" value="CoA-Trfase_III_dom_1_sf"/>
</dbReference>
<name>Q2IYE5_RHOP2</name>
<dbReference type="Pfam" id="PF02515">
    <property type="entry name" value="CoA_transf_3"/>
    <property type="match status" value="1"/>
</dbReference>
<evidence type="ECO:0000313" key="4">
    <source>
        <dbReference type="Proteomes" id="UP000008809"/>
    </source>
</evidence>
<dbReference type="PANTHER" id="PTHR48207:SF4">
    <property type="entry name" value="BLL6097 PROTEIN"/>
    <property type="match status" value="1"/>
</dbReference>
<dbReference type="Gene3D" id="3.40.50.10540">
    <property type="entry name" value="Crotonobetainyl-coa:carnitine coa-transferase, domain 1"/>
    <property type="match status" value="1"/>
</dbReference>
<evidence type="ECO:0000256" key="1">
    <source>
        <dbReference type="ARBA" id="ARBA00022679"/>
    </source>
</evidence>
<dbReference type="Proteomes" id="UP000008809">
    <property type="component" value="Chromosome"/>
</dbReference>
<dbReference type="InterPro" id="IPR050483">
    <property type="entry name" value="CoA-transferase_III_domain"/>
</dbReference>
<dbReference type="EC" id="2.8.3.16" evidence="3"/>
<proteinExistence type="predicted"/>